<evidence type="ECO:0000256" key="1">
    <source>
        <dbReference type="SAM" id="MobiDB-lite"/>
    </source>
</evidence>
<organism evidence="3 4">
    <name type="scientific">Catellatospora citrea</name>
    <dbReference type="NCBI Taxonomy" id="53366"/>
    <lineage>
        <taxon>Bacteria</taxon>
        <taxon>Bacillati</taxon>
        <taxon>Actinomycetota</taxon>
        <taxon>Actinomycetes</taxon>
        <taxon>Micromonosporales</taxon>
        <taxon>Micromonosporaceae</taxon>
        <taxon>Catellatospora</taxon>
    </lineage>
</organism>
<sequence>MRSQHLMSDPLNGPTMELRVLPRARTGELVPEAVEADDEIDADSAAVELTTQEGEVILVDPEPMREMVQRELLVTMTRFQGPIPPPDALAAYEALLPGAADRLMAMAEREQQHRFMLERVETEAPFIAARRGQFLGFAIAGLVMACSLVMVLKDHEVAGGIIGGLDLLGLAALFVTSGRSARSSRDDTSGEASEEPSPGELE</sequence>
<comment type="caution">
    <text evidence="3">The sequence shown here is derived from an EMBL/GenBank/DDBJ whole genome shotgun (WGS) entry which is preliminary data.</text>
</comment>
<evidence type="ECO:0000256" key="2">
    <source>
        <dbReference type="SAM" id="Phobius"/>
    </source>
</evidence>
<evidence type="ECO:0000313" key="3">
    <source>
        <dbReference type="EMBL" id="GIG03053.1"/>
    </source>
</evidence>
<feature type="region of interest" description="Disordered" evidence="1">
    <location>
        <begin position="180"/>
        <end position="202"/>
    </location>
</feature>
<keyword evidence="2" id="KW-0472">Membrane</keyword>
<name>A0A8J3KHH3_9ACTN</name>
<keyword evidence="4" id="KW-1185">Reference proteome</keyword>
<dbReference type="Pfam" id="PF10097">
    <property type="entry name" value="DUF2335"/>
    <property type="match status" value="1"/>
</dbReference>
<dbReference type="Proteomes" id="UP000659904">
    <property type="component" value="Unassembled WGS sequence"/>
</dbReference>
<feature type="transmembrane region" description="Helical" evidence="2">
    <location>
        <begin position="134"/>
        <end position="151"/>
    </location>
</feature>
<keyword evidence="2" id="KW-0812">Transmembrane</keyword>
<evidence type="ECO:0000313" key="4">
    <source>
        <dbReference type="Proteomes" id="UP000659904"/>
    </source>
</evidence>
<gene>
    <name evidence="3" type="ORF">Cci01nite_81460</name>
</gene>
<accession>A0A8J3KHH3</accession>
<reference evidence="3 4" key="1">
    <citation type="submission" date="2021-01" db="EMBL/GenBank/DDBJ databases">
        <title>Whole genome shotgun sequence of Catellatospora citrea NBRC 14495.</title>
        <authorList>
            <person name="Komaki H."/>
            <person name="Tamura T."/>
        </authorList>
    </citation>
    <scope>NUCLEOTIDE SEQUENCE [LARGE SCALE GENOMIC DNA]</scope>
    <source>
        <strain evidence="3 4">NBRC 14495</strain>
    </source>
</reference>
<proteinExistence type="predicted"/>
<evidence type="ECO:0008006" key="5">
    <source>
        <dbReference type="Google" id="ProtNLM"/>
    </source>
</evidence>
<protein>
    <recommendedName>
        <fullName evidence="5">DUF2335 domain-containing protein</fullName>
    </recommendedName>
</protein>
<dbReference type="AlphaFoldDB" id="A0A8J3KHH3"/>
<keyword evidence="2" id="KW-1133">Transmembrane helix</keyword>
<dbReference type="InterPro" id="IPR019284">
    <property type="entry name" value="RP532"/>
</dbReference>
<dbReference type="EMBL" id="BONH01000068">
    <property type="protein sequence ID" value="GIG03053.1"/>
    <property type="molecule type" value="Genomic_DNA"/>
</dbReference>
<feature type="transmembrane region" description="Helical" evidence="2">
    <location>
        <begin position="157"/>
        <end position="175"/>
    </location>
</feature>